<dbReference type="Pfam" id="PF01509">
    <property type="entry name" value="TruB_N"/>
    <property type="match status" value="1"/>
</dbReference>
<dbReference type="FunCoup" id="A0A140L8P6">
    <property type="interactions" value="338"/>
</dbReference>
<dbReference type="HAMAP" id="MF_01080">
    <property type="entry name" value="TruB_bact"/>
    <property type="match status" value="1"/>
</dbReference>
<evidence type="ECO:0000256" key="3">
    <source>
        <dbReference type="ARBA" id="ARBA00022694"/>
    </source>
</evidence>
<dbReference type="Gene3D" id="3.30.2350.10">
    <property type="entry name" value="Pseudouridine synthase"/>
    <property type="match status" value="1"/>
</dbReference>
<name>A0A140L8P6_9FIRM</name>
<evidence type="ECO:0000259" key="7">
    <source>
        <dbReference type="Pfam" id="PF16198"/>
    </source>
</evidence>
<dbReference type="InterPro" id="IPR020103">
    <property type="entry name" value="PsdUridine_synth_cat_dom_sf"/>
</dbReference>
<dbReference type="Pfam" id="PF16198">
    <property type="entry name" value="TruB_C_2"/>
    <property type="match status" value="1"/>
</dbReference>
<dbReference type="EC" id="5.4.99.25" evidence="5"/>
<dbReference type="CDD" id="cd02573">
    <property type="entry name" value="PseudoU_synth_EcTruB"/>
    <property type="match status" value="1"/>
</dbReference>
<dbReference type="PANTHER" id="PTHR13767">
    <property type="entry name" value="TRNA-PSEUDOURIDINE SYNTHASE"/>
    <property type="match status" value="1"/>
</dbReference>
<gene>
    <name evidence="5 8" type="primary">truB</name>
    <name evidence="8" type="ORF">AN618_14040</name>
</gene>
<keyword evidence="4 5" id="KW-0413">Isomerase</keyword>
<reference evidence="8 9" key="1">
    <citation type="submission" date="2015-12" db="EMBL/GenBank/DDBJ databases">
        <title>Draft genome sequnece of Fervidicola ferrireducens strain Y170.</title>
        <authorList>
            <person name="Patel B.K."/>
        </authorList>
    </citation>
    <scope>NUCLEOTIDE SEQUENCE [LARGE SCALE GENOMIC DNA]</scope>
    <source>
        <strain evidence="8 9">Y170</strain>
    </source>
</reference>
<dbReference type="GO" id="GO:0003723">
    <property type="term" value="F:RNA binding"/>
    <property type="evidence" value="ECO:0007669"/>
    <property type="project" value="InterPro"/>
</dbReference>
<evidence type="ECO:0000256" key="1">
    <source>
        <dbReference type="ARBA" id="ARBA00000385"/>
    </source>
</evidence>
<dbReference type="PATRIC" id="fig|520764.3.peg.1464"/>
<dbReference type="GO" id="GO:0160148">
    <property type="term" value="F:tRNA pseudouridine(55) synthase activity"/>
    <property type="evidence" value="ECO:0007669"/>
    <property type="project" value="UniProtKB-EC"/>
</dbReference>
<evidence type="ECO:0000313" key="8">
    <source>
        <dbReference type="EMBL" id="KXG76921.1"/>
    </source>
</evidence>
<accession>A0A140L8P6</accession>
<comment type="function">
    <text evidence="5">Responsible for synthesis of pseudouridine from uracil-55 in the psi GC loop of transfer RNAs.</text>
</comment>
<dbReference type="InterPro" id="IPR014780">
    <property type="entry name" value="tRNA_psdUridine_synth_TruB"/>
</dbReference>
<dbReference type="SUPFAM" id="SSF55120">
    <property type="entry name" value="Pseudouridine synthase"/>
    <property type="match status" value="1"/>
</dbReference>
<dbReference type="NCBIfam" id="TIGR00431">
    <property type="entry name" value="TruB"/>
    <property type="match status" value="1"/>
</dbReference>
<evidence type="ECO:0000256" key="2">
    <source>
        <dbReference type="ARBA" id="ARBA00005642"/>
    </source>
</evidence>
<keyword evidence="9" id="KW-1185">Reference proteome</keyword>
<organism evidence="8 9">
    <name type="scientific">Fervidicola ferrireducens</name>
    <dbReference type="NCBI Taxonomy" id="520764"/>
    <lineage>
        <taxon>Bacteria</taxon>
        <taxon>Bacillati</taxon>
        <taxon>Bacillota</taxon>
        <taxon>Clostridia</taxon>
        <taxon>Thermosediminibacterales</taxon>
        <taxon>Thermosediminibacteraceae</taxon>
        <taxon>Fervidicola</taxon>
    </lineage>
</organism>
<dbReference type="FunFam" id="3.30.2350.10:FF:000011">
    <property type="entry name" value="tRNA pseudouridine synthase B"/>
    <property type="match status" value="1"/>
</dbReference>
<feature type="active site" description="Nucleophile" evidence="5">
    <location>
        <position position="38"/>
    </location>
</feature>
<dbReference type="AlphaFoldDB" id="A0A140L8P6"/>
<dbReference type="OrthoDB" id="9802309at2"/>
<keyword evidence="3 5" id="KW-0819">tRNA processing</keyword>
<dbReference type="Proteomes" id="UP000070427">
    <property type="component" value="Unassembled WGS sequence"/>
</dbReference>
<evidence type="ECO:0000313" key="9">
    <source>
        <dbReference type="Proteomes" id="UP000070427"/>
    </source>
</evidence>
<evidence type="ECO:0000256" key="5">
    <source>
        <dbReference type="HAMAP-Rule" id="MF_01080"/>
    </source>
</evidence>
<dbReference type="InParanoid" id="A0A140L8P6"/>
<dbReference type="PANTHER" id="PTHR13767:SF2">
    <property type="entry name" value="PSEUDOURIDYLATE SYNTHASE TRUB1"/>
    <property type="match status" value="1"/>
</dbReference>
<dbReference type="STRING" id="520764.AN618_14040"/>
<dbReference type="InterPro" id="IPR032819">
    <property type="entry name" value="TruB_C"/>
</dbReference>
<dbReference type="EMBL" id="LOED01000015">
    <property type="protein sequence ID" value="KXG76921.1"/>
    <property type="molecule type" value="Genomic_DNA"/>
</dbReference>
<proteinExistence type="inferred from homology"/>
<comment type="similarity">
    <text evidence="2 5">Belongs to the pseudouridine synthase TruB family. Type 1 subfamily.</text>
</comment>
<dbReference type="InterPro" id="IPR002501">
    <property type="entry name" value="PsdUridine_synth_N"/>
</dbReference>
<evidence type="ECO:0000256" key="4">
    <source>
        <dbReference type="ARBA" id="ARBA00023235"/>
    </source>
</evidence>
<dbReference type="GO" id="GO:1990481">
    <property type="term" value="P:mRNA pseudouridine synthesis"/>
    <property type="evidence" value="ECO:0007669"/>
    <property type="project" value="TreeGrafter"/>
</dbReference>
<comment type="catalytic activity">
    <reaction evidence="1 5">
        <text>uridine(55) in tRNA = pseudouridine(55) in tRNA</text>
        <dbReference type="Rhea" id="RHEA:42532"/>
        <dbReference type="Rhea" id="RHEA-COMP:10101"/>
        <dbReference type="Rhea" id="RHEA-COMP:10102"/>
        <dbReference type="ChEBI" id="CHEBI:65314"/>
        <dbReference type="ChEBI" id="CHEBI:65315"/>
        <dbReference type="EC" id="5.4.99.25"/>
    </reaction>
</comment>
<feature type="domain" description="tRNA pseudouridylate synthase B C-terminal" evidence="7">
    <location>
        <begin position="171"/>
        <end position="229"/>
    </location>
</feature>
<comment type="caution">
    <text evidence="8">The sequence shown here is derived from an EMBL/GenBank/DDBJ whole genome shotgun (WGS) entry which is preliminary data.</text>
</comment>
<protein>
    <recommendedName>
        <fullName evidence="5">tRNA pseudouridine synthase B</fullName>
        <ecNumber evidence="5">5.4.99.25</ecNumber>
    </recommendedName>
    <alternativeName>
        <fullName evidence="5">tRNA pseudouridine(55) synthase</fullName>
        <shortName evidence="5">Psi55 synthase</shortName>
    </alternativeName>
    <alternativeName>
        <fullName evidence="5">tRNA pseudouridylate synthase</fullName>
    </alternativeName>
    <alternativeName>
        <fullName evidence="5">tRNA-uridine isomerase</fullName>
    </alternativeName>
</protein>
<sequence>MNGVINCLKPPGMTSHDVVDFLRKQLGIKKVGHGGTLDPGAAGVLPIFVGKATKAVEFFEASEKEYVAEMTLGVTTDTGDNLGKVLETKDCNAESASIIEVFNKFVGKIQQIPPMYSAVRHKGKKLYELARQGIIVERKPRTVEIYSVELIKYEKPRVLFRVSCSRGTYIRTLCEDIGRALGCGAHLSCLIRTKLGPFKISQSITLEDIKASVSSGKSQEILTSLDKILSTFMSSVIIQLRNEKSFFKGAEFPIENISTEPDNENQYAVIYDQKKQFLGVGKIFHRGPNILVKVEKSFL</sequence>
<dbReference type="RefSeq" id="WP_066353452.1">
    <property type="nucleotide sequence ID" value="NZ_LOED01000015.1"/>
</dbReference>
<evidence type="ECO:0000259" key="6">
    <source>
        <dbReference type="Pfam" id="PF01509"/>
    </source>
</evidence>
<dbReference type="GO" id="GO:0031119">
    <property type="term" value="P:tRNA pseudouridine synthesis"/>
    <property type="evidence" value="ECO:0007669"/>
    <property type="project" value="UniProtKB-UniRule"/>
</dbReference>
<feature type="domain" description="Pseudouridine synthase II N-terminal" evidence="6">
    <location>
        <begin position="23"/>
        <end position="170"/>
    </location>
</feature>